<keyword evidence="17" id="KW-1185">Reference proteome</keyword>
<dbReference type="SUPFAM" id="SSF47473">
    <property type="entry name" value="EF-hand"/>
    <property type="match status" value="1"/>
</dbReference>
<feature type="transmembrane region" description="Helical" evidence="13">
    <location>
        <begin position="659"/>
        <end position="685"/>
    </location>
</feature>
<dbReference type="GO" id="GO:0034702">
    <property type="term" value="C:monoatomic ion channel complex"/>
    <property type="evidence" value="ECO:0007669"/>
    <property type="project" value="UniProtKB-KW"/>
</dbReference>
<evidence type="ECO:0000256" key="11">
    <source>
        <dbReference type="ARBA" id="ARBA00023136"/>
    </source>
</evidence>
<dbReference type="Pfam" id="PF00520">
    <property type="entry name" value="Ion_trans"/>
    <property type="match status" value="2"/>
</dbReference>
<keyword evidence="10" id="KW-0406">Ion transport</keyword>
<reference evidence="16" key="2">
    <citation type="submission" date="2021-11" db="EMBL/GenBank/DDBJ databases">
        <authorList>
            <consortium name="Genoscope - CEA"/>
            <person name="William W."/>
        </authorList>
    </citation>
    <scope>NUCLEOTIDE SEQUENCE</scope>
</reference>
<evidence type="ECO:0000256" key="7">
    <source>
        <dbReference type="ARBA" id="ARBA00022837"/>
    </source>
</evidence>
<evidence type="ECO:0000313" key="16">
    <source>
        <dbReference type="EMBL" id="CAH0365964.1"/>
    </source>
</evidence>
<evidence type="ECO:0000256" key="10">
    <source>
        <dbReference type="ARBA" id="ARBA00023065"/>
    </source>
</evidence>
<evidence type="ECO:0000256" key="8">
    <source>
        <dbReference type="ARBA" id="ARBA00022882"/>
    </source>
</evidence>
<keyword evidence="5 13" id="KW-0812">Transmembrane</keyword>
<evidence type="ECO:0000313" key="17">
    <source>
        <dbReference type="Proteomes" id="UP000789595"/>
    </source>
</evidence>
<proteinExistence type="inferred from homology"/>
<dbReference type="Gene3D" id="1.10.238.10">
    <property type="entry name" value="EF-hand"/>
    <property type="match status" value="1"/>
</dbReference>
<dbReference type="InterPro" id="IPR011992">
    <property type="entry name" value="EF-hand-dom_pair"/>
</dbReference>
<feature type="transmembrane region" description="Helical" evidence="13">
    <location>
        <begin position="162"/>
        <end position="181"/>
    </location>
</feature>
<feature type="transmembrane region" description="Helical" evidence="13">
    <location>
        <begin position="290"/>
        <end position="314"/>
    </location>
</feature>
<dbReference type="InterPro" id="IPR044581">
    <property type="entry name" value="TPC1_plant"/>
</dbReference>
<evidence type="ECO:0000256" key="6">
    <source>
        <dbReference type="ARBA" id="ARBA00022737"/>
    </source>
</evidence>
<evidence type="ECO:0000256" key="4">
    <source>
        <dbReference type="ARBA" id="ARBA00022448"/>
    </source>
</evidence>
<feature type="transmembrane region" description="Helical" evidence="13">
    <location>
        <begin position="558"/>
        <end position="580"/>
    </location>
</feature>
<evidence type="ECO:0000256" key="9">
    <source>
        <dbReference type="ARBA" id="ARBA00022989"/>
    </source>
</evidence>
<dbReference type="PANTHER" id="PTHR46988:SF2">
    <property type="entry name" value="TWO PORE CALCIUM CHANNEL PROTEIN 1"/>
    <property type="match status" value="1"/>
</dbReference>
<dbReference type="EMBL" id="HBIW01014215">
    <property type="protein sequence ID" value="CAE0696787.1"/>
    <property type="molecule type" value="Transcribed_RNA"/>
</dbReference>
<dbReference type="PANTHER" id="PTHR46988">
    <property type="entry name" value="TWO PORE CALCIUM CHANNEL PROTEIN 1"/>
    <property type="match status" value="1"/>
</dbReference>
<accession>A0A7S3ZX80</accession>
<evidence type="ECO:0000259" key="14">
    <source>
        <dbReference type="PROSITE" id="PS50222"/>
    </source>
</evidence>
<comment type="subcellular location">
    <subcellularLocation>
        <location evidence="1">Membrane</location>
        <topology evidence="1">Multi-pass membrane protein</topology>
    </subcellularLocation>
</comment>
<evidence type="ECO:0000256" key="3">
    <source>
        <dbReference type="ARBA" id="ARBA00011738"/>
    </source>
</evidence>
<dbReference type="GO" id="GO:0005509">
    <property type="term" value="F:calcium ion binding"/>
    <property type="evidence" value="ECO:0007669"/>
    <property type="project" value="InterPro"/>
</dbReference>
<keyword evidence="12" id="KW-0407">Ion channel</keyword>
<dbReference type="EMBL" id="CAKKNE010000001">
    <property type="protein sequence ID" value="CAH0365964.1"/>
    <property type="molecule type" value="Genomic_DNA"/>
</dbReference>
<organism evidence="15">
    <name type="scientific">Pelagomonas calceolata</name>
    <dbReference type="NCBI Taxonomy" id="35677"/>
    <lineage>
        <taxon>Eukaryota</taxon>
        <taxon>Sar</taxon>
        <taxon>Stramenopiles</taxon>
        <taxon>Ochrophyta</taxon>
        <taxon>Pelagophyceae</taxon>
        <taxon>Pelagomonadales</taxon>
        <taxon>Pelagomonadaceae</taxon>
        <taxon>Pelagomonas</taxon>
    </lineage>
</organism>
<keyword evidence="4" id="KW-0813">Transport</keyword>
<dbReference type="PROSITE" id="PS00018">
    <property type="entry name" value="EF_HAND_1"/>
    <property type="match status" value="1"/>
</dbReference>
<evidence type="ECO:0000256" key="1">
    <source>
        <dbReference type="ARBA" id="ARBA00004141"/>
    </source>
</evidence>
<evidence type="ECO:0000256" key="5">
    <source>
        <dbReference type="ARBA" id="ARBA00022692"/>
    </source>
</evidence>
<protein>
    <recommendedName>
        <fullName evidence="14">EF-hand domain-containing protein</fullName>
    </recommendedName>
</protein>
<comment type="similarity">
    <text evidence="2">Belongs to the calcium channel alpha-1 subunit (TC 1.A.1.11) family. Two pore calcium channel subfamily.</text>
</comment>
<keyword evidence="7" id="KW-0106">Calcium</keyword>
<keyword evidence="8" id="KW-0851">Voltage-gated channel</keyword>
<reference evidence="15" key="1">
    <citation type="submission" date="2021-01" db="EMBL/GenBank/DDBJ databases">
        <authorList>
            <person name="Corre E."/>
            <person name="Pelletier E."/>
            <person name="Niang G."/>
            <person name="Scheremetjew M."/>
            <person name="Finn R."/>
            <person name="Kale V."/>
            <person name="Holt S."/>
            <person name="Cochrane G."/>
            <person name="Meng A."/>
            <person name="Brown T."/>
            <person name="Cohen L."/>
        </authorList>
    </citation>
    <scope>NUCLEOTIDE SEQUENCE</scope>
    <source>
        <strain evidence="15">CCMP1756</strain>
    </source>
</reference>
<dbReference type="InterPro" id="IPR005821">
    <property type="entry name" value="Ion_trans_dom"/>
</dbReference>
<feature type="domain" description="EF-hand" evidence="14">
    <location>
        <begin position="370"/>
        <end position="405"/>
    </location>
</feature>
<dbReference type="AlphaFoldDB" id="A0A7S3ZX80"/>
<feature type="transmembrane region" description="Helical" evidence="13">
    <location>
        <begin position="222"/>
        <end position="241"/>
    </location>
</feature>
<feature type="transmembrane region" description="Helical" evidence="13">
    <location>
        <begin position="123"/>
        <end position="150"/>
    </location>
</feature>
<feature type="transmembrane region" description="Helical" evidence="13">
    <location>
        <begin position="77"/>
        <end position="94"/>
    </location>
</feature>
<sequence>MTSYYHAGMEHIRAQSARYGSAPTRERDSDQLSPVARAAWYVEDAFSGNFEEDMDSRTNAQRDAYVRYESLVHPERLVCVVALALVSLIEVPLWCLQGRNNLFWVGGSEVCRKHDLYLSGIEYVPYIATLLVEACALGYLATLCGLEVGFGRPRDIKLQTRLLTTGLAALDLVIFALRLAIDYPPAFRLGPYLRVVLLAANTKEVWAAGRACLTMIPSFLDVSLLLTLCILFFGWLAAITLDDVETVKDGLPVNEGFTSLGEGIYTMFFVSTTANFPDQMLASYASSRSFGLFFAFYVLLACFIFLNLILAVVYNEYSASIKNEIRRKNERRVEGLKAAFALLAQDDCISRKTFEELVKETNRVEKLPQIKKDEVDFFFDVLDDDRSGTISKSEFFDFVDILQYSFVKIRTTTWLERNKPDWAASDRYHQLSDFVHSDAFARTTTLVLAANTLLVFAESWLDLSDTLSPTGEEAFAVCECLFSIVYMGLLVAQLAVIPFDEFWLEPTNRFDAFVTTILFVVAFFWCLPFIDISRATLHRLTILRLLRLVARLREVQRFKLVTASITRIIPASAGAVGLLYCSASLWNAAGVQLYGGKVYEDNPRLAETTYVDAHYDVLNFNDFANGYVPLFAMIATGGPFTEFIEMSYAVTGISGLGCIYFVSFYVVGCLVAVNVFSAFVIDAFLSQYEEGRALRGDAEASTLDQSRAGDGYRIVCIRHSARDDVYKAMFLEGDA</sequence>
<keyword evidence="11 13" id="KW-0472">Membrane</keyword>
<name>A0A7S3ZX80_9STRA</name>
<dbReference type="PROSITE" id="PS50222">
    <property type="entry name" value="EF_HAND_2"/>
    <property type="match status" value="1"/>
</dbReference>
<dbReference type="InterPro" id="IPR002048">
    <property type="entry name" value="EF_hand_dom"/>
</dbReference>
<dbReference type="OrthoDB" id="416585at2759"/>
<evidence type="ECO:0000313" key="15">
    <source>
        <dbReference type="EMBL" id="CAE0696787.1"/>
    </source>
</evidence>
<dbReference type="Gene3D" id="1.20.120.350">
    <property type="entry name" value="Voltage-gated potassium channels. Chain C"/>
    <property type="match status" value="1"/>
</dbReference>
<dbReference type="Gene3D" id="1.10.287.70">
    <property type="match status" value="2"/>
</dbReference>
<dbReference type="InterPro" id="IPR018247">
    <property type="entry name" value="EF_Hand_1_Ca_BS"/>
</dbReference>
<evidence type="ECO:0000256" key="2">
    <source>
        <dbReference type="ARBA" id="ARBA00009286"/>
    </source>
</evidence>
<feature type="transmembrane region" description="Helical" evidence="13">
    <location>
        <begin position="473"/>
        <end position="497"/>
    </location>
</feature>
<dbReference type="GO" id="GO:0005245">
    <property type="term" value="F:voltage-gated calcium channel activity"/>
    <property type="evidence" value="ECO:0007669"/>
    <property type="project" value="InterPro"/>
</dbReference>
<evidence type="ECO:0000256" key="13">
    <source>
        <dbReference type="SAM" id="Phobius"/>
    </source>
</evidence>
<keyword evidence="9 13" id="KW-1133">Transmembrane helix</keyword>
<feature type="transmembrane region" description="Helical" evidence="13">
    <location>
        <begin position="517"/>
        <end position="537"/>
    </location>
</feature>
<evidence type="ECO:0000256" key="12">
    <source>
        <dbReference type="ARBA" id="ARBA00023303"/>
    </source>
</evidence>
<comment type="subunit">
    <text evidence="3">Homodimer.</text>
</comment>
<dbReference type="SUPFAM" id="SSF81324">
    <property type="entry name" value="Voltage-gated potassium channels"/>
    <property type="match status" value="1"/>
</dbReference>
<keyword evidence="6" id="KW-0677">Repeat</keyword>
<dbReference type="Proteomes" id="UP000789595">
    <property type="component" value="Unassembled WGS sequence"/>
</dbReference>
<gene>
    <name evidence="15" type="ORF">PCAL00307_LOCUS12223</name>
    <name evidence="16" type="ORF">PECAL_1P24290</name>
</gene>
<dbReference type="InterPro" id="IPR027359">
    <property type="entry name" value="Volt_channel_dom_sf"/>
</dbReference>